<keyword evidence="6" id="KW-1185">Reference proteome</keyword>
<keyword evidence="2" id="KW-0159">Chromosome partition</keyword>
<dbReference type="STRING" id="1236989.JCM15548_11369"/>
<evidence type="ECO:0000259" key="4">
    <source>
        <dbReference type="SMART" id="SM00470"/>
    </source>
</evidence>
<accession>A0A0E9LV70</accession>
<dbReference type="InterPro" id="IPR050336">
    <property type="entry name" value="Chromosome_partition/occlusion"/>
</dbReference>
<evidence type="ECO:0000256" key="2">
    <source>
        <dbReference type="ARBA" id="ARBA00022829"/>
    </source>
</evidence>
<dbReference type="FunFam" id="3.90.1530.30:FF:000001">
    <property type="entry name" value="Chromosome partitioning protein ParB"/>
    <property type="match status" value="1"/>
</dbReference>
<gene>
    <name evidence="5" type="ORF">JCM15548_11369</name>
</gene>
<dbReference type="SMART" id="SM00470">
    <property type="entry name" value="ParB"/>
    <property type="match status" value="1"/>
</dbReference>
<dbReference type="NCBIfam" id="TIGR00180">
    <property type="entry name" value="parB_part"/>
    <property type="match status" value="1"/>
</dbReference>
<dbReference type="EMBL" id="BAZW01000007">
    <property type="protein sequence ID" value="GAO29203.1"/>
    <property type="molecule type" value="Genomic_DNA"/>
</dbReference>
<dbReference type="InterPro" id="IPR041468">
    <property type="entry name" value="HTH_ParB/Spo0J"/>
</dbReference>
<dbReference type="PANTHER" id="PTHR33375">
    <property type="entry name" value="CHROMOSOME-PARTITIONING PROTEIN PARB-RELATED"/>
    <property type="match status" value="1"/>
</dbReference>
<dbReference type="GO" id="GO:0005694">
    <property type="term" value="C:chromosome"/>
    <property type="evidence" value="ECO:0007669"/>
    <property type="project" value="TreeGrafter"/>
</dbReference>
<evidence type="ECO:0000313" key="6">
    <source>
        <dbReference type="Proteomes" id="UP000032900"/>
    </source>
</evidence>
<proteinExistence type="inferred from homology"/>
<protein>
    <submittedName>
        <fullName evidence="5">Chromosome (Plasmid) partitioning protein ParB</fullName>
    </submittedName>
</protein>
<comment type="caution">
    <text evidence="5">The sequence shown here is derived from an EMBL/GenBank/DDBJ whole genome shotgun (WGS) entry which is preliminary data.</text>
</comment>
<dbReference type="InterPro" id="IPR036086">
    <property type="entry name" value="ParB/Sulfiredoxin_sf"/>
</dbReference>
<dbReference type="PANTHER" id="PTHR33375:SF1">
    <property type="entry name" value="CHROMOSOME-PARTITIONING PROTEIN PARB-RELATED"/>
    <property type="match status" value="1"/>
</dbReference>
<dbReference type="OrthoDB" id="9802051at2"/>
<dbReference type="InterPro" id="IPR004437">
    <property type="entry name" value="ParB/RepB/Spo0J"/>
</dbReference>
<dbReference type="Proteomes" id="UP000032900">
    <property type="component" value="Unassembled WGS sequence"/>
</dbReference>
<dbReference type="Gene3D" id="1.10.10.2830">
    <property type="match status" value="1"/>
</dbReference>
<dbReference type="Pfam" id="PF17762">
    <property type="entry name" value="HTH_ParB"/>
    <property type="match status" value="1"/>
</dbReference>
<dbReference type="Gene3D" id="3.90.1530.30">
    <property type="match status" value="1"/>
</dbReference>
<dbReference type="GO" id="GO:0045881">
    <property type="term" value="P:positive regulation of sporulation resulting in formation of a cellular spore"/>
    <property type="evidence" value="ECO:0007669"/>
    <property type="project" value="TreeGrafter"/>
</dbReference>
<sequence>MAKKSALGRGLGALIDNSEEVRQQRPAASIIEIDIDKIEANPWQPRSRFDEERLNELSMSIKAVGIVQPLTLRKLGEDKYQIIAGERRFRASKLAGLSKVPAYVRDADDDIMLEMALVENIQREDLDPIEVAISYQRLIDECSLTQESMSDRVGKKRSTIANYLRLLRLPAEIQLGLREKQISMGHARAIINVEDPARQIAIFEQIIKDDLSVRKVEELVRTIDKPVAPKEPVRTGEPVSEAYTALRHQLSSFFKTNIQFSRDTKGKGKIVIPFRSDEELEQIVAILDKVKS</sequence>
<dbReference type="InterPro" id="IPR003115">
    <property type="entry name" value="ParB_N"/>
</dbReference>
<dbReference type="CDD" id="cd16393">
    <property type="entry name" value="SPO0J_N"/>
    <property type="match status" value="1"/>
</dbReference>
<dbReference type="InterPro" id="IPR057240">
    <property type="entry name" value="ParB_dimer_C"/>
</dbReference>
<name>A0A0E9LV70_9BACT</name>
<reference evidence="5 6" key="1">
    <citation type="journal article" date="2015" name="Microbes Environ.">
        <title>Distribution and evolution of nitrogen fixation genes in the phylum bacteroidetes.</title>
        <authorList>
            <person name="Inoue J."/>
            <person name="Oshima K."/>
            <person name="Suda W."/>
            <person name="Sakamoto M."/>
            <person name="Iino T."/>
            <person name="Noda S."/>
            <person name="Hongoh Y."/>
            <person name="Hattori M."/>
            <person name="Ohkuma M."/>
        </authorList>
    </citation>
    <scope>NUCLEOTIDE SEQUENCE [LARGE SCALE GENOMIC DNA]</scope>
    <source>
        <strain evidence="5">JCM 15548</strain>
    </source>
</reference>
<evidence type="ECO:0000256" key="3">
    <source>
        <dbReference type="ARBA" id="ARBA00023125"/>
    </source>
</evidence>
<dbReference type="AlphaFoldDB" id="A0A0E9LV70"/>
<dbReference type="Pfam" id="PF02195">
    <property type="entry name" value="ParB_N"/>
    <property type="match status" value="1"/>
</dbReference>
<comment type="similarity">
    <text evidence="1">Belongs to the ParB family.</text>
</comment>
<dbReference type="FunFam" id="1.10.10.2830:FF:000001">
    <property type="entry name" value="Chromosome partitioning protein ParB"/>
    <property type="match status" value="1"/>
</dbReference>
<dbReference type="Pfam" id="PF23552">
    <property type="entry name" value="ParB_C"/>
    <property type="match status" value="1"/>
</dbReference>
<dbReference type="RefSeq" id="WP_062123217.1">
    <property type="nucleotide sequence ID" value="NZ_BAZW01000007.1"/>
</dbReference>
<dbReference type="SUPFAM" id="SSF109709">
    <property type="entry name" value="KorB DNA-binding domain-like"/>
    <property type="match status" value="1"/>
</dbReference>
<dbReference type="SUPFAM" id="SSF110849">
    <property type="entry name" value="ParB/Sulfiredoxin"/>
    <property type="match status" value="1"/>
</dbReference>
<evidence type="ECO:0000256" key="1">
    <source>
        <dbReference type="ARBA" id="ARBA00006295"/>
    </source>
</evidence>
<organism evidence="5 6">
    <name type="scientific">Geofilum rubicundum JCM 15548</name>
    <dbReference type="NCBI Taxonomy" id="1236989"/>
    <lineage>
        <taxon>Bacteria</taxon>
        <taxon>Pseudomonadati</taxon>
        <taxon>Bacteroidota</taxon>
        <taxon>Bacteroidia</taxon>
        <taxon>Marinilabiliales</taxon>
        <taxon>Marinilabiliaceae</taxon>
        <taxon>Geofilum</taxon>
    </lineage>
</organism>
<dbReference type="GO" id="GO:0007059">
    <property type="term" value="P:chromosome segregation"/>
    <property type="evidence" value="ECO:0007669"/>
    <property type="project" value="UniProtKB-KW"/>
</dbReference>
<dbReference type="GO" id="GO:0003677">
    <property type="term" value="F:DNA binding"/>
    <property type="evidence" value="ECO:0007669"/>
    <property type="project" value="UniProtKB-KW"/>
</dbReference>
<feature type="domain" description="ParB-like N-terminal" evidence="4">
    <location>
        <begin position="31"/>
        <end position="121"/>
    </location>
</feature>
<evidence type="ECO:0000313" key="5">
    <source>
        <dbReference type="EMBL" id="GAO29203.1"/>
    </source>
</evidence>
<keyword evidence="3" id="KW-0238">DNA-binding</keyword>